<dbReference type="EMBL" id="BSUN01000001">
    <property type="protein sequence ID" value="GMA36277.1"/>
    <property type="molecule type" value="Genomic_DNA"/>
</dbReference>
<evidence type="ECO:0000256" key="1">
    <source>
        <dbReference type="ARBA" id="ARBA00022801"/>
    </source>
</evidence>
<dbReference type="Proteomes" id="UP001157125">
    <property type="component" value="Unassembled WGS sequence"/>
</dbReference>
<feature type="region of interest" description="Disordered" evidence="2">
    <location>
        <begin position="222"/>
        <end position="249"/>
    </location>
</feature>
<name>A0ABQ6IHQ3_9MICO</name>
<gene>
    <name evidence="3" type="ORF">GCM10025876_24810</name>
</gene>
<proteinExistence type="predicted"/>
<dbReference type="Gene3D" id="3.20.20.300">
    <property type="entry name" value="Glycoside hydrolase, family 3, N-terminal domain"/>
    <property type="match status" value="1"/>
</dbReference>
<dbReference type="SUPFAM" id="SSF51445">
    <property type="entry name" value="(Trans)glycosidases"/>
    <property type="match status" value="1"/>
</dbReference>
<feature type="compositionally biased region" description="Basic and acidic residues" evidence="2">
    <location>
        <begin position="240"/>
        <end position="249"/>
    </location>
</feature>
<evidence type="ECO:0000256" key="2">
    <source>
        <dbReference type="SAM" id="MobiDB-lite"/>
    </source>
</evidence>
<evidence type="ECO:0008006" key="5">
    <source>
        <dbReference type="Google" id="ProtNLM"/>
    </source>
</evidence>
<evidence type="ECO:0000313" key="4">
    <source>
        <dbReference type="Proteomes" id="UP001157125"/>
    </source>
</evidence>
<protein>
    <recommendedName>
        <fullName evidence="5">Glycoside hydrolase family 3 N-terminal domain-containing protein</fullName>
    </recommendedName>
</protein>
<comment type="caution">
    <text evidence="3">The sequence shown here is derived from an EMBL/GenBank/DDBJ whole genome shotgun (WGS) entry which is preliminary data.</text>
</comment>
<dbReference type="RefSeq" id="WP_284328482.1">
    <property type="nucleotide sequence ID" value="NZ_BSUN01000001.1"/>
</dbReference>
<feature type="compositionally biased region" description="Basic residues" evidence="2">
    <location>
        <begin position="230"/>
        <end position="239"/>
    </location>
</feature>
<reference evidence="4" key="1">
    <citation type="journal article" date="2019" name="Int. J. Syst. Evol. Microbiol.">
        <title>The Global Catalogue of Microorganisms (GCM) 10K type strain sequencing project: providing services to taxonomists for standard genome sequencing and annotation.</title>
        <authorList>
            <consortium name="The Broad Institute Genomics Platform"/>
            <consortium name="The Broad Institute Genome Sequencing Center for Infectious Disease"/>
            <person name="Wu L."/>
            <person name="Ma J."/>
        </authorList>
    </citation>
    <scope>NUCLEOTIDE SEQUENCE [LARGE SCALE GENOMIC DNA]</scope>
    <source>
        <strain evidence="4">NBRC 112299</strain>
    </source>
</reference>
<accession>A0ABQ6IHQ3</accession>
<keyword evidence="4" id="KW-1185">Reference proteome</keyword>
<organism evidence="3 4">
    <name type="scientific">Demequina litorisediminis</name>
    <dbReference type="NCBI Taxonomy" id="1849022"/>
    <lineage>
        <taxon>Bacteria</taxon>
        <taxon>Bacillati</taxon>
        <taxon>Actinomycetota</taxon>
        <taxon>Actinomycetes</taxon>
        <taxon>Micrococcales</taxon>
        <taxon>Demequinaceae</taxon>
        <taxon>Demequina</taxon>
    </lineage>
</organism>
<dbReference type="InterPro" id="IPR036962">
    <property type="entry name" value="Glyco_hydro_3_N_sf"/>
</dbReference>
<sequence>MRSLLGPVAALGAATLAWWGIGSLGPVVDPAQTLVADAVAAVASASPTATPQAADAPVADGADVIGAVNAPTAVAAAAPGEPLVTVTPHRPAWNPTRAEREAALAEARALPLEEAAGRVIVASWSSTDEAALGALVSDLSLGGVILMEGHGDADAVARLTAAANAAMPRDWGAMIGVDEEGGIVSRLGGVIPTLPGFMAAGAAASADVTAAYEHQAAGLAEPGVHDGLRPRRGRHHRSDRPHDSFPIRR</sequence>
<keyword evidence="1" id="KW-0378">Hydrolase</keyword>
<dbReference type="InterPro" id="IPR017853">
    <property type="entry name" value="GH"/>
</dbReference>
<evidence type="ECO:0000313" key="3">
    <source>
        <dbReference type="EMBL" id="GMA36277.1"/>
    </source>
</evidence>